<dbReference type="EMBL" id="CAJZBQ010000012">
    <property type="protein sequence ID" value="CAG9314509.1"/>
    <property type="molecule type" value="Genomic_DNA"/>
</dbReference>
<comment type="caution">
    <text evidence="2">The sequence shown here is derived from an EMBL/GenBank/DDBJ whole genome shotgun (WGS) entry which is preliminary data.</text>
</comment>
<protein>
    <submittedName>
        <fullName evidence="2">Uncharacterized protein</fullName>
    </submittedName>
</protein>
<dbReference type="Proteomes" id="UP001162131">
    <property type="component" value="Unassembled WGS sequence"/>
</dbReference>
<proteinExistence type="predicted"/>
<accession>A0AAU9IGE7</accession>
<feature type="region of interest" description="Disordered" evidence="1">
    <location>
        <begin position="1"/>
        <end position="27"/>
    </location>
</feature>
<reference evidence="2" key="1">
    <citation type="submission" date="2021-09" db="EMBL/GenBank/DDBJ databases">
        <authorList>
            <consortium name="AG Swart"/>
            <person name="Singh M."/>
            <person name="Singh A."/>
            <person name="Seah K."/>
            <person name="Emmerich C."/>
        </authorList>
    </citation>
    <scope>NUCLEOTIDE SEQUENCE</scope>
    <source>
        <strain evidence="2">ATCC30299</strain>
    </source>
</reference>
<feature type="region of interest" description="Disordered" evidence="1">
    <location>
        <begin position="69"/>
        <end position="102"/>
    </location>
</feature>
<evidence type="ECO:0000313" key="2">
    <source>
        <dbReference type="EMBL" id="CAG9314509.1"/>
    </source>
</evidence>
<gene>
    <name evidence="2" type="ORF">BSTOLATCC_MIC11511</name>
</gene>
<feature type="compositionally biased region" description="Basic and acidic residues" evidence="1">
    <location>
        <begin position="86"/>
        <end position="102"/>
    </location>
</feature>
<sequence length="126" mass="14956">MQGSNFKFTSNIYSRGGNDPRRAMSSNSAAAMEVAKFWCKAKDEEEEEAKDERPVTVNAHSRDHLQEMWNSMKLQKKPPKSSYGEVFRETPELKEERESSDNIHHKKKDWLKDYFECVHRHKYFVR</sequence>
<evidence type="ECO:0000256" key="1">
    <source>
        <dbReference type="SAM" id="MobiDB-lite"/>
    </source>
</evidence>
<organism evidence="2 3">
    <name type="scientific">Blepharisma stoltei</name>
    <dbReference type="NCBI Taxonomy" id="1481888"/>
    <lineage>
        <taxon>Eukaryota</taxon>
        <taxon>Sar</taxon>
        <taxon>Alveolata</taxon>
        <taxon>Ciliophora</taxon>
        <taxon>Postciliodesmatophora</taxon>
        <taxon>Heterotrichea</taxon>
        <taxon>Heterotrichida</taxon>
        <taxon>Blepharismidae</taxon>
        <taxon>Blepharisma</taxon>
    </lineage>
</organism>
<feature type="compositionally biased region" description="Polar residues" evidence="1">
    <location>
        <begin position="1"/>
        <end position="13"/>
    </location>
</feature>
<dbReference type="AlphaFoldDB" id="A0AAU9IGE7"/>
<keyword evidence="3" id="KW-1185">Reference proteome</keyword>
<evidence type="ECO:0000313" key="3">
    <source>
        <dbReference type="Proteomes" id="UP001162131"/>
    </source>
</evidence>
<name>A0AAU9IGE7_9CILI</name>